<feature type="domain" description="YknX-like C-terminal permuted SH3-like" evidence="7">
    <location>
        <begin position="301"/>
        <end position="367"/>
    </location>
</feature>
<dbReference type="InterPro" id="IPR058625">
    <property type="entry name" value="MdtA-like_BSH"/>
</dbReference>
<keyword evidence="2" id="KW-0175">Coiled coil</keyword>
<feature type="coiled-coil region" evidence="2">
    <location>
        <begin position="119"/>
        <end position="177"/>
    </location>
</feature>
<evidence type="ECO:0000259" key="6">
    <source>
        <dbReference type="Pfam" id="PF25954"/>
    </source>
</evidence>
<accession>A0ABX1NTB4</accession>
<dbReference type="PANTHER" id="PTHR30469:SF11">
    <property type="entry name" value="BLL4320 PROTEIN"/>
    <property type="match status" value="1"/>
</dbReference>
<feature type="compositionally biased region" description="Low complexity" evidence="3">
    <location>
        <begin position="32"/>
        <end position="44"/>
    </location>
</feature>
<evidence type="ECO:0000256" key="2">
    <source>
        <dbReference type="SAM" id="Coils"/>
    </source>
</evidence>
<dbReference type="NCBIfam" id="TIGR01730">
    <property type="entry name" value="RND_mfp"/>
    <property type="match status" value="1"/>
</dbReference>
<organism evidence="8 9">
    <name type="scientific">Aromatoleum bremense</name>
    <dbReference type="NCBI Taxonomy" id="76115"/>
    <lineage>
        <taxon>Bacteria</taxon>
        <taxon>Pseudomonadati</taxon>
        <taxon>Pseudomonadota</taxon>
        <taxon>Betaproteobacteria</taxon>
        <taxon>Rhodocyclales</taxon>
        <taxon>Rhodocyclaceae</taxon>
        <taxon>Aromatoleum</taxon>
    </lineage>
</organism>
<evidence type="ECO:0000256" key="4">
    <source>
        <dbReference type="SAM" id="SignalP"/>
    </source>
</evidence>
<sequence>MPAPRRLIVVLSLVGLAALAGYAYYANRTPATPQPAGTAPAAQRGNGGAAGAAAKADPVGVETVTVTSETVADDVTAVGTLRSNESVVLRPEIAGRIAAIRFREGGPVRRGEVLIELDAAVQQAEVQQAKANLALAEANYGRTDDLFKRKFLSHSARDEAASQLEVARANMALAEAHLDRTRLRAPFAGVVGIRNVSVGDYVKEGDDLVNLEDIATLKVDFRLPENYLARVRPGQTLEITSDAIPGQRFEARVAAIDPLVDEQGRSVVMRATLPNEGLRLRPGMFARVRLILQQRADVAILPEEALVSAPGNVQFVYRVVDGKAQRVEVSTGVRRGTRVEVVRGLQAGDVVVTAGQLKLRDGAPVRVVRADGTGEAPSAGAAGGAG</sequence>
<keyword evidence="4" id="KW-0732">Signal</keyword>
<dbReference type="InterPro" id="IPR058637">
    <property type="entry name" value="YknX-like_C"/>
</dbReference>
<dbReference type="Gene3D" id="2.40.30.170">
    <property type="match status" value="1"/>
</dbReference>
<dbReference type="InterPro" id="IPR058792">
    <property type="entry name" value="Beta-barrel_RND_2"/>
</dbReference>
<keyword evidence="9" id="KW-1185">Reference proteome</keyword>
<reference evidence="8 9" key="1">
    <citation type="submission" date="2019-12" db="EMBL/GenBank/DDBJ databases">
        <title>Comparative genomics gives insights into the taxonomy of the Azoarcus-Aromatoleum group and reveals separate origins of nif in the plant-associated Azoarcus and non-plant-associated Aromatoleum sub-groups.</title>
        <authorList>
            <person name="Lafos M."/>
            <person name="Maluk M."/>
            <person name="Batista M."/>
            <person name="Junghare M."/>
            <person name="Carmona M."/>
            <person name="Faoro H."/>
            <person name="Cruz L.M."/>
            <person name="Battistoni F."/>
            <person name="De Souza E."/>
            <person name="Pedrosa F."/>
            <person name="Chen W.-M."/>
            <person name="Poole P.S."/>
            <person name="Dixon R.A."/>
            <person name="James E.K."/>
        </authorList>
    </citation>
    <scope>NUCLEOTIDE SEQUENCE [LARGE SCALE GENOMIC DNA]</scope>
    <source>
        <strain evidence="8 9">PbN1</strain>
    </source>
</reference>
<dbReference type="Proteomes" id="UP000633943">
    <property type="component" value="Unassembled WGS sequence"/>
</dbReference>
<dbReference type="Gene3D" id="1.10.287.470">
    <property type="entry name" value="Helix hairpin bin"/>
    <property type="match status" value="1"/>
</dbReference>
<feature type="chain" id="PRO_5046011027" evidence="4">
    <location>
        <begin position="26"/>
        <end position="386"/>
    </location>
</feature>
<evidence type="ECO:0000256" key="3">
    <source>
        <dbReference type="SAM" id="MobiDB-lite"/>
    </source>
</evidence>
<feature type="domain" description="Multidrug resistance protein MdtA-like barrel-sandwich hybrid" evidence="5">
    <location>
        <begin position="86"/>
        <end position="208"/>
    </location>
</feature>
<evidence type="ECO:0000313" key="8">
    <source>
        <dbReference type="EMBL" id="NMG15231.1"/>
    </source>
</evidence>
<comment type="similarity">
    <text evidence="1">Belongs to the membrane fusion protein (MFP) (TC 8.A.1) family.</text>
</comment>
<name>A0ABX1NTB4_9RHOO</name>
<dbReference type="RefSeq" id="WP_169201926.1">
    <property type="nucleotide sequence ID" value="NZ_CP059467.1"/>
</dbReference>
<evidence type="ECO:0000259" key="5">
    <source>
        <dbReference type="Pfam" id="PF25917"/>
    </source>
</evidence>
<dbReference type="Gene3D" id="2.40.420.20">
    <property type="match status" value="1"/>
</dbReference>
<dbReference type="Gene3D" id="2.40.50.100">
    <property type="match status" value="1"/>
</dbReference>
<proteinExistence type="inferred from homology"/>
<dbReference type="SUPFAM" id="SSF111369">
    <property type="entry name" value="HlyD-like secretion proteins"/>
    <property type="match status" value="1"/>
</dbReference>
<dbReference type="Pfam" id="PF25954">
    <property type="entry name" value="Beta-barrel_RND_2"/>
    <property type="match status" value="1"/>
</dbReference>
<dbReference type="EMBL" id="WTVP01000013">
    <property type="protein sequence ID" value="NMG15231.1"/>
    <property type="molecule type" value="Genomic_DNA"/>
</dbReference>
<comment type="caution">
    <text evidence="8">The sequence shown here is derived from an EMBL/GenBank/DDBJ whole genome shotgun (WGS) entry which is preliminary data.</text>
</comment>
<dbReference type="Pfam" id="PF25989">
    <property type="entry name" value="YknX_C"/>
    <property type="match status" value="1"/>
</dbReference>
<evidence type="ECO:0000256" key="1">
    <source>
        <dbReference type="ARBA" id="ARBA00009477"/>
    </source>
</evidence>
<evidence type="ECO:0000259" key="7">
    <source>
        <dbReference type="Pfam" id="PF25989"/>
    </source>
</evidence>
<dbReference type="Pfam" id="PF25917">
    <property type="entry name" value="BSH_RND"/>
    <property type="match status" value="1"/>
</dbReference>
<feature type="region of interest" description="Disordered" evidence="3">
    <location>
        <begin position="32"/>
        <end position="54"/>
    </location>
</feature>
<feature type="domain" description="CusB-like beta-barrel" evidence="6">
    <location>
        <begin position="220"/>
        <end position="291"/>
    </location>
</feature>
<gene>
    <name evidence="8" type="ORF">GPA24_06675</name>
</gene>
<protein>
    <submittedName>
        <fullName evidence="8">Efflux RND transporter periplasmic adaptor subunit</fullName>
    </submittedName>
</protein>
<dbReference type="PANTHER" id="PTHR30469">
    <property type="entry name" value="MULTIDRUG RESISTANCE PROTEIN MDTA"/>
    <property type="match status" value="1"/>
</dbReference>
<evidence type="ECO:0000313" key="9">
    <source>
        <dbReference type="Proteomes" id="UP000633943"/>
    </source>
</evidence>
<feature type="signal peptide" evidence="4">
    <location>
        <begin position="1"/>
        <end position="25"/>
    </location>
</feature>
<dbReference type="InterPro" id="IPR006143">
    <property type="entry name" value="RND_pump_MFP"/>
</dbReference>